<feature type="domain" description="Core" evidence="1">
    <location>
        <begin position="1"/>
        <end position="98"/>
    </location>
</feature>
<organism evidence="2 3">
    <name type="scientific">Oceanobacillus limi</name>
    <dbReference type="NCBI Taxonomy" id="930131"/>
    <lineage>
        <taxon>Bacteria</taxon>
        <taxon>Bacillati</taxon>
        <taxon>Bacillota</taxon>
        <taxon>Bacilli</taxon>
        <taxon>Bacillales</taxon>
        <taxon>Bacillaceae</taxon>
        <taxon>Oceanobacillus</taxon>
    </lineage>
</organism>
<evidence type="ECO:0000313" key="2">
    <source>
        <dbReference type="EMBL" id="SES82035.1"/>
    </source>
</evidence>
<dbReference type="Proteomes" id="UP000198618">
    <property type="component" value="Unassembled WGS sequence"/>
</dbReference>
<sequence>MELTVTNNAIEKMKEIDPSQSYNLLLWYDTDECGCGVNGMPTFRLTKDPKNNNKKVNSNYTMPTYISEQQAVFFSKDMKLDYQGSTFRLISKEGILNPFISTTSIVVEG</sequence>
<dbReference type="EMBL" id="FOHE01000002">
    <property type="protein sequence ID" value="SES82035.1"/>
    <property type="molecule type" value="Genomic_DNA"/>
</dbReference>
<protein>
    <submittedName>
        <fullName evidence="2">Uncharacterized protein YqkB</fullName>
    </submittedName>
</protein>
<reference evidence="2 3" key="1">
    <citation type="submission" date="2016-10" db="EMBL/GenBank/DDBJ databases">
        <authorList>
            <person name="de Groot N.N."/>
        </authorList>
    </citation>
    <scope>NUCLEOTIDE SEQUENCE [LARGE SCALE GENOMIC DNA]</scope>
    <source>
        <strain evidence="2 3">IBRC-M 10780</strain>
    </source>
</reference>
<dbReference type="InterPro" id="IPR000361">
    <property type="entry name" value="ATAP_core_dom"/>
</dbReference>
<name>A0A1H9ZL19_9BACI</name>
<proteinExistence type="predicted"/>
<keyword evidence="3" id="KW-1185">Reference proteome</keyword>
<dbReference type="Gene3D" id="2.60.300.12">
    <property type="entry name" value="HesB-like domain"/>
    <property type="match status" value="1"/>
</dbReference>
<dbReference type="SUPFAM" id="SSF89360">
    <property type="entry name" value="HesB-like domain"/>
    <property type="match status" value="1"/>
</dbReference>
<dbReference type="AlphaFoldDB" id="A0A1H9ZL19"/>
<dbReference type="RefSeq" id="WP_090867023.1">
    <property type="nucleotide sequence ID" value="NZ_FOHE01000002.1"/>
</dbReference>
<dbReference type="OrthoDB" id="2361087at2"/>
<accession>A0A1H9ZL19</accession>
<gene>
    <name evidence="2" type="ORF">SAMN05216389_102319</name>
</gene>
<evidence type="ECO:0000259" key="1">
    <source>
        <dbReference type="Pfam" id="PF01521"/>
    </source>
</evidence>
<dbReference type="Pfam" id="PF01521">
    <property type="entry name" value="Fe-S_biosyn"/>
    <property type="match status" value="1"/>
</dbReference>
<dbReference type="InterPro" id="IPR035903">
    <property type="entry name" value="HesB-like_dom_sf"/>
</dbReference>
<evidence type="ECO:0000313" key="3">
    <source>
        <dbReference type="Proteomes" id="UP000198618"/>
    </source>
</evidence>
<dbReference type="STRING" id="930131.SAMN05216389_102319"/>